<comment type="caution">
    <text evidence="1">The sequence shown here is derived from an EMBL/GenBank/DDBJ whole genome shotgun (WGS) entry which is preliminary data.</text>
</comment>
<evidence type="ECO:0000313" key="2">
    <source>
        <dbReference type="Proteomes" id="UP001238496"/>
    </source>
</evidence>
<protein>
    <submittedName>
        <fullName evidence="1">Uncharacterized protein</fullName>
    </submittedName>
</protein>
<name>A0ABU0G6C6_9HYPH</name>
<gene>
    <name evidence="1" type="ORF">J2045_001280</name>
</gene>
<dbReference type="Proteomes" id="UP001238496">
    <property type="component" value="Unassembled WGS sequence"/>
</dbReference>
<dbReference type="EMBL" id="JAUSUW010000003">
    <property type="protein sequence ID" value="MDQ0420261.1"/>
    <property type="molecule type" value="Genomic_DNA"/>
</dbReference>
<sequence>MAYATEVRELAKTQASTASLNIIEMLDRLEVVSNEIKKEGTERFKLPYSSDRTIVGAQWCR</sequence>
<proteinExistence type="predicted"/>
<dbReference type="RefSeq" id="WP_307370625.1">
    <property type="nucleotide sequence ID" value="NZ_JAUSUW010000003.1"/>
</dbReference>
<keyword evidence="2" id="KW-1185">Reference proteome</keyword>
<evidence type="ECO:0000313" key="1">
    <source>
        <dbReference type="EMBL" id="MDQ0420261.1"/>
    </source>
</evidence>
<reference evidence="1 2" key="1">
    <citation type="submission" date="2023-07" db="EMBL/GenBank/DDBJ databases">
        <title>Genomic Encyclopedia of Type Strains, Phase IV (KMG-IV): sequencing the most valuable type-strain genomes for metagenomic binning, comparative biology and taxonomic classification.</title>
        <authorList>
            <person name="Goeker M."/>
        </authorList>
    </citation>
    <scope>NUCLEOTIDE SEQUENCE [LARGE SCALE GENOMIC DNA]</scope>
    <source>
        <strain evidence="1 2">DSM 1111</strain>
    </source>
</reference>
<organism evidence="1 2">
    <name type="scientific">Peteryoungia aggregata LMG 23059</name>
    <dbReference type="NCBI Taxonomy" id="1368425"/>
    <lineage>
        <taxon>Bacteria</taxon>
        <taxon>Pseudomonadati</taxon>
        <taxon>Pseudomonadota</taxon>
        <taxon>Alphaproteobacteria</taxon>
        <taxon>Hyphomicrobiales</taxon>
        <taxon>Rhizobiaceae</taxon>
        <taxon>Peteryoungia</taxon>
    </lineage>
</organism>
<accession>A0ABU0G6C6</accession>